<dbReference type="AlphaFoldDB" id="A0A8C4PY09"/>
<accession>A0A8C4PY09</accession>
<organism evidence="1 2">
    <name type="scientific">Eptatretus burgeri</name>
    <name type="common">Inshore hagfish</name>
    <dbReference type="NCBI Taxonomy" id="7764"/>
    <lineage>
        <taxon>Eukaryota</taxon>
        <taxon>Metazoa</taxon>
        <taxon>Chordata</taxon>
        <taxon>Craniata</taxon>
        <taxon>Vertebrata</taxon>
        <taxon>Cyclostomata</taxon>
        <taxon>Myxini</taxon>
        <taxon>Myxiniformes</taxon>
        <taxon>Myxinidae</taxon>
        <taxon>Eptatretinae</taxon>
        <taxon>Eptatretus</taxon>
    </lineage>
</organism>
<dbReference type="Proteomes" id="UP000694388">
    <property type="component" value="Unplaced"/>
</dbReference>
<evidence type="ECO:0000313" key="1">
    <source>
        <dbReference type="Ensembl" id="ENSEBUP00000004777.1"/>
    </source>
</evidence>
<reference evidence="1" key="1">
    <citation type="submission" date="2025-08" db="UniProtKB">
        <authorList>
            <consortium name="Ensembl"/>
        </authorList>
    </citation>
    <scope>IDENTIFICATION</scope>
</reference>
<keyword evidence="2" id="KW-1185">Reference proteome</keyword>
<sequence>MPDCKWFTDPCYIQGAGILLYSYGTKYICPSSPPPIQASSEESRCFSFVKDQIVLQHHSAKFVRADSEWCMPLVLGPCQPLPLVLGPCQPLVLGPCHPLVLGPCHHLGFGPCHPLGSFYSRWRFAQEQ</sequence>
<reference evidence="1" key="2">
    <citation type="submission" date="2025-09" db="UniProtKB">
        <authorList>
            <consortium name="Ensembl"/>
        </authorList>
    </citation>
    <scope>IDENTIFICATION</scope>
</reference>
<proteinExistence type="predicted"/>
<protein>
    <submittedName>
        <fullName evidence="1">Uncharacterized protein</fullName>
    </submittedName>
</protein>
<dbReference type="Ensembl" id="ENSEBUT00000005216.1">
    <property type="protein sequence ID" value="ENSEBUP00000004777.1"/>
    <property type="gene ID" value="ENSEBUG00000003313.1"/>
</dbReference>
<evidence type="ECO:0000313" key="2">
    <source>
        <dbReference type="Proteomes" id="UP000694388"/>
    </source>
</evidence>
<name>A0A8C4PY09_EPTBU</name>